<proteinExistence type="inferred from homology"/>
<evidence type="ECO:0000256" key="4">
    <source>
        <dbReference type="SAM" id="MobiDB-lite"/>
    </source>
</evidence>
<dbReference type="Pfam" id="PF00536">
    <property type="entry name" value="SAM_1"/>
    <property type="match status" value="1"/>
</dbReference>
<dbReference type="PROSITE" id="PS50105">
    <property type="entry name" value="SAM_DOMAIN"/>
    <property type="match status" value="1"/>
</dbReference>
<dbReference type="InterPro" id="IPR004088">
    <property type="entry name" value="KH_dom_type_1"/>
</dbReference>
<dbReference type="InterPro" id="IPR004087">
    <property type="entry name" value="KH_dom"/>
</dbReference>
<dbReference type="SMART" id="SM00322">
    <property type="entry name" value="KH"/>
    <property type="match status" value="1"/>
</dbReference>
<evidence type="ECO:0000256" key="3">
    <source>
        <dbReference type="PROSITE-ProRule" id="PRU00117"/>
    </source>
</evidence>
<keyword evidence="3" id="KW-0694">RNA-binding</keyword>
<dbReference type="SMART" id="SM00454">
    <property type="entry name" value="SAM"/>
    <property type="match status" value="1"/>
</dbReference>
<evidence type="ECO:0000313" key="7">
    <source>
        <dbReference type="Proteomes" id="UP000789390"/>
    </source>
</evidence>
<dbReference type="GO" id="GO:0003723">
    <property type="term" value="F:RNA binding"/>
    <property type="evidence" value="ECO:0007669"/>
    <property type="project" value="UniProtKB-UniRule"/>
</dbReference>
<organism evidence="6 7">
    <name type="scientific">Daphnia galeata</name>
    <dbReference type="NCBI Taxonomy" id="27404"/>
    <lineage>
        <taxon>Eukaryota</taxon>
        <taxon>Metazoa</taxon>
        <taxon>Ecdysozoa</taxon>
        <taxon>Arthropoda</taxon>
        <taxon>Crustacea</taxon>
        <taxon>Branchiopoda</taxon>
        <taxon>Diplostraca</taxon>
        <taxon>Cladocera</taxon>
        <taxon>Anomopoda</taxon>
        <taxon>Daphniidae</taxon>
        <taxon>Daphnia</taxon>
    </lineage>
</organism>
<dbReference type="EMBL" id="CAKKLH010000291">
    <property type="protein sequence ID" value="CAH0109177.1"/>
    <property type="molecule type" value="Genomic_DNA"/>
</dbReference>
<dbReference type="InterPro" id="IPR036612">
    <property type="entry name" value="KH_dom_type_1_sf"/>
</dbReference>
<evidence type="ECO:0000259" key="5">
    <source>
        <dbReference type="PROSITE" id="PS50105"/>
    </source>
</evidence>
<reference evidence="6" key="1">
    <citation type="submission" date="2021-11" db="EMBL/GenBank/DDBJ databases">
        <authorList>
            <person name="Schell T."/>
        </authorList>
    </citation>
    <scope>NUCLEOTIDE SEQUENCE</scope>
    <source>
        <strain evidence="6">M5</strain>
    </source>
</reference>
<evidence type="ECO:0000313" key="6">
    <source>
        <dbReference type="EMBL" id="CAH0109177.1"/>
    </source>
</evidence>
<name>A0A8J2RTD6_9CRUS</name>
<feature type="region of interest" description="Disordered" evidence="4">
    <location>
        <begin position="348"/>
        <end position="373"/>
    </location>
</feature>
<dbReference type="Gene3D" id="1.10.150.50">
    <property type="entry name" value="Transcription Factor, Ets-1"/>
    <property type="match status" value="1"/>
</dbReference>
<gene>
    <name evidence="6" type="ORF">DGAL_LOCUS12641</name>
</gene>
<evidence type="ECO:0000256" key="1">
    <source>
        <dbReference type="ARBA" id="ARBA00007662"/>
    </source>
</evidence>
<dbReference type="PANTHER" id="PTHR10627">
    <property type="entry name" value="SCP160"/>
    <property type="match status" value="1"/>
</dbReference>
<sequence>MMQSLNKSLSALALQSQVQSATLSIEVSYPFHSHLIGRSGQNINRVMEETETRIHFPDRNRIAGESKSNSVIIRGPLANLENARQRIRADIPIEFIVDCSIERINSIGQLYLTNHFSTAFCVLLRFYPKIDGVNCQVNIRGQQNRLQQLKEAVLYFGRITNTVVDAVVVKVETSFDHVWLLRDQVDKIMAATGAGIRCPDVSILKELPKKYCVWIRGSLDQVYKASSMLNGLLPMQLMIQVPSDRFNRCILADAKQADVMVRVERSPVSDIVTIRFTSYEWNARNLYELPRRCLELPKDQAIIPCLPSIWLELNEIAHNTFILASLKLAESSTSQSNSHKELSSIGVDIPQSSSASSSDSGATSFSSPRGVESSIPASMAASRFDHNSSRHLSQLLDTVGLSHYSDLFLQNEVDLAMFTTLKDEDLISIGIRSFGARKIMLNAIQELRR</sequence>
<dbReference type="Pfam" id="PF00013">
    <property type="entry name" value="KH_1"/>
    <property type="match status" value="1"/>
</dbReference>
<dbReference type="PANTHER" id="PTHR10627:SF69">
    <property type="entry name" value="PROTEIN BICAUDAL C"/>
    <property type="match status" value="1"/>
</dbReference>
<dbReference type="OrthoDB" id="271862at2759"/>
<dbReference type="SUPFAM" id="SSF47769">
    <property type="entry name" value="SAM/Pointed domain"/>
    <property type="match status" value="1"/>
</dbReference>
<dbReference type="Gene3D" id="3.30.310.270">
    <property type="match status" value="1"/>
</dbReference>
<dbReference type="GO" id="GO:0010468">
    <property type="term" value="P:regulation of gene expression"/>
    <property type="evidence" value="ECO:0007669"/>
    <property type="project" value="UniProtKB-ARBA"/>
</dbReference>
<dbReference type="Gene3D" id="3.30.1370.10">
    <property type="entry name" value="K Homology domain, type 1"/>
    <property type="match status" value="1"/>
</dbReference>
<accession>A0A8J2RTD6</accession>
<feature type="domain" description="SAM" evidence="5">
    <location>
        <begin position="387"/>
        <end position="449"/>
    </location>
</feature>
<evidence type="ECO:0000256" key="2">
    <source>
        <dbReference type="ARBA" id="ARBA00022737"/>
    </source>
</evidence>
<dbReference type="GO" id="GO:0005737">
    <property type="term" value="C:cytoplasm"/>
    <property type="evidence" value="ECO:0007669"/>
    <property type="project" value="TreeGrafter"/>
</dbReference>
<dbReference type="InterPro" id="IPR001660">
    <property type="entry name" value="SAM"/>
</dbReference>
<dbReference type="SUPFAM" id="SSF54791">
    <property type="entry name" value="Eukaryotic type KH-domain (KH-domain type I)"/>
    <property type="match status" value="1"/>
</dbReference>
<dbReference type="PROSITE" id="PS50084">
    <property type="entry name" value="KH_TYPE_1"/>
    <property type="match status" value="1"/>
</dbReference>
<dbReference type="AlphaFoldDB" id="A0A8J2RTD6"/>
<protein>
    <recommendedName>
        <fullName evidence="5">SAM domain-containing protein</fullName>
    </recommendedName>
</protein>
<keyword evidence="2" id="KW-0677">Repeat</keyword>
<keyword evidence="7" id="KW-1185">Reference proteome</keyword>
<dbReference type="Proteomes" id="UP000789390">
    <property type="component" value="Unassembled WGS sequence"/>
</dbReference>
<comment type="caution">
    <text evidence="6">The sequence shown here is derived from an EMBL/GenBank/DDBJ whole genome shotgun (WGS) entry which is preliminary data.</text>
</comment>
<dbReference type="InterPro" id="IPR013761">
    <property type="entry name" value="SAM/pointed_sf"/>
</dbReference>
<feature type="compositionally biased region" description="Low complexity" evidence="4">
    <location>
        <begin position="352"/>
        <end position="367"/>
    </location>
</feature>
<comment type="similarity">
    <text evidence="1">Belongs to the BicC family.</text>
</comment>